<feature type="binding site" evidence="16">
    <location>
        <begin position="378"/>
        <end position="381"/>
    </location>
    <ligand>
        <name>S-adenosyl-L-methionine</name>
        <dbReference type="ChEBI" id="CHEBI:59789"/>
    </ligand>
</feature>
<dbReference type="OrthoDB" id="443402at2759"/>
<evidence type="ECO:0000259" key="18">
    <source>
        <dbReference type="PROSITE" id="PS51569"/>
    </source>
</evidence>
<organism evidence="19 20">
    <name type="scientific">Ceratocystis fimbriata f. sp. platani</name>
    <dbReference type="NCBI Taxonomy" id="88771"/>
    <lineage>
        <taxon>Eukaryota</taxon>
        <taxon>Fungi</taxon>
        <taxon>Dikarya</taxon>
        <taxon>Ascomycota</taxon>
        <taxon>Pezizomycotina</taxon>
        <taxon>Sordariomycetes</taxon>
        <taxon>Hypocreomycetidae</taxon>
        <taxon>Microascales</taxon>
        <taxon>Ceratocystidaceae</taxon>
        <taxon>Ceratocystis</taxon>
    </lineage>
</organism>
<dbReference type="Proteomes" id="UP000034841">
    <property type="component" value="Unassembled WGS sequence"/>
</dbReference>
<keyword evidence="10 15" id="KW-0805">Transcription regulation</keyword>
<name>A0A0F8BPW3_CERFI</name>
<feature type="domain" description="DOT1" evidence="18">
    <location>
        <begin position="249"/>
        <end position="560"/>
    </location>
</feature>
<feature type="compositionally biased region" description="Low complexity" evidence="17">
    <location>
        <begin position="30"/>
        <end position="39"/>
    </location>
</feature>
<feature type="binding site" evidence="16">
    <location>
        <position position="428"/>
    </location>
    <ligand>
        <name>S-adenosyl-L-methionine</name>
        <dbReference type="ChEBI" id="CHEBI:59789"/>
    </ligand>
</feature>
<protein>
    <recommendedName>
        <fullName evidence="4 15">Histone-lysine N-methyltransferase, H3 lysine-79 specific</fullName>
        <ecNumber evidence="3 15">2.1.1.360</ecNumber>
    </recommendedName>
    <alternativeName>
        <fullName evidence="13 15">Histone H3-K79 methyltransferase</fullName>
    </alternativeName>
</protein>
<feature type="compositionally biased region" description="Low complexity" evidence="17">
    <location>
        <begin position="64"/>
        <end position="122"/>
    </location>
</feature>
<evidence type="ECO:0000313" key="19">
    <source>
        <dbReference type="EMBL" id="KKF94568.1"/>
    </source>
</evidence>
<evidence type="ECO:0000313" key="20">
    <source>
        <dbReference type="Proteomes" id="UP000034841"/>
    </source>
</evidence>
<comment type="similarity">
    <text evidence="15">Belongs to the class I-like SAM-binding methyltransferase superfamily. DOT1 family.</text>
</comment>
<keyword evidence="9 15" id="KW-0156">Chromatin regulator</keyword>
<dbReference type="GO" id="GO:0140956">
    <property type="term" value="F:histone H3K79 trimethyltransferase activity"/>
    <property type="evidence" value="ECO:0007669"/>
    <property type="project" value="UniProtKB-EC"/>
</dbReference>
<dbReference type="Gene3D" id="1.10.260.170">
    <property type="match status" value="1"/>
</dbReference>
<dbReference type="Pfam" id="PF08123">
    <property type="entry name" value="DOT1"/>
    <property type="match status" value="1"/>
</dbReference>
<keyword evidence="8" id="KW-0677">Repeat</keyword>
<gene>
    <name evidence="19" type="primary">DOT1</name>
    <name evidence="19" type="ORF">CFO_g3102</name>
</gene>
<proteinExistence type="inferred from homology"/>
<evidence type="ECO:0000256" key="9">
    <source>
        <dbReference type="ARBA" id="ARBA00022853"/>
    </source>
</evidence>
<feature type="binding site" evidence="16">
    <location>
        <begin position="464"/>
        <end position="465"/>
    </location>
    <ligand>
        <name>S-adenosyl-L-methionine</name>
        <dbReference type="ChEBI" id="CHEBI:59789"/>
    </ligand>
</feature>
<evidence type="ECO:0000256" key="8">
    <source>
        <dbReference type="ARBA" id="ARBA00022737"/>
    </source>
</evidence>
<evidence type="ECO:0000256" key="11">
    <source>
        <dbReference type="ARBA" id="ARBA00023163"/>
    </source>
</evidence>
<dbReference type="GO" id="GO:0005634">
    <property type="term" value="C:nucleus"/>
    <property type="evidence" value="ECO:0007669"/>
    <property type="project" value="UniProtKB-SubCell"/>
</dbReference>
<dbReference type="GO" id="GO:0000077">
    <property type="term" value="P:DNA damage checkpoint signaling"/>
    <property type="evidence" value="ECO:0007669"/>
    <property type="project" value="InterPro"/>
</dbReference>
<evidence type="ECO:0000256" key="3">
    <source>
        <dbReference type="ARBA" id="ARBA00012190"/>
    </source>
</evidence>
<dbReference type="GO" id="GO:0006281">
    <property type="term" value="P:DNA repair"/>
    <property type="evidence" value="ECO:0007669"/>
    <property type="project" value="InterPro"/>
</dbReference>
<keyword evidence="6 15" id="KW-0808">Transferase</keyword>
<keyword evidence="12 15" id="KW-0539">Nucleus</keyword>
<dbReference type="InterPro" id="IPR021162">
    <property type="entry name" value="Dot1"/>
</dbReference>
<keyword evidence="5 15" id="KW-0489">Methyltransferase</keyword>
<comment type="catalytic activity">
    <reaction evidence="14 15">
        <text>L-lysyl(79)-[histone H3] + 3 S-adenosyl-L-methionine = N(6),N(6),N(6)-trimethyl-L-lysyl(79)-[histone H3] + 3 S-adenosyl-L-homocysteine + 3 H(+)</text>
        <dbReference type="Rhea" id="RHEA:60328"/>
        <dbReference type="Rhea" id="RHEA-COMP:15549"/>
        <dbReference type="Rhea" id="RHEA-COMP:15552"/>
        <dbReference type="ChEBI" id="CHEBI:15378"/>
        <dbReference type="ChEBI" id="CHEBI:29969"/>
        <dbReference type="ChEBI" id="CHEBI:57856"/>
        <dbReference type="ChEBI" id="CHEBI:59789"/>
        <dbReference type="ChEBI" id="CHEBI:61961"/>
        <dbReference type="EC" id="2.1.1.360"/>
    </reaction>
</comment>
<dbReference type="GO" id="GO:0000786">
    <property type="term" value="C:nucleosome"/>
    <property type="evidence" value="ECO:0007669"/>
    <property type="project" value="InterPro"/>
</dbReference>
<dbReference type="FunFam" id="3.40.50.150:FF:000033">
    <property type="entry name" value="Histone-lysine N-methyltransferase, H3 lysine-79 specific"/>
    <property type="match status" value="1"/>
</dbReference>
<dbReference type="InterPro" id="IPR025789">
    <property type="entry name" value="DOT1_dom"/>
</dbReference>
<dbReference type="GO" id="GO:0032259">
    <property type="term" value="P:methylation"/>
    <property type="evidence" value="ECO:0007669"/>
    <property type="project" value="UniProtKB-KW"/>
</dbReference>
<keyword evidence="7 15" id="KW-0949">S-adenosyl-L-methionine</keyword>
<evidence type="ECO:0000256" key="12">
    <source>
        <dbReference type="ARBA" id="ARBA00023242"/>
    </source>
</evidence>
<dbReference type="PANTHER" id="PTHR21451:SF0">
    <property type="entry name" value="HISTONE-LYSINE N-METHYLTRANSFERASE, H3 LYSINE-79 SPECIFIC"/>
    <property type="match status" value="1"/>
</dbReference>
<evidence type="ECO:0000256" key="4">
    <source>
        <dbReference type="ARBA" id="ARBA00020987"/>
    </source>
</evidence>
<evidence type="ECO:0000256" key="16">
    <source>
        <dbReference type="PIRSR" id="PIRSR017570-1"/>
    </source>
</evidence>
<evidence type="ECO:0000256" key="13">
    <source>
        <dbReference type="ARBA" id="ARBA00029821"/>
    </source>
</evidence>
<dbReference type="Gene3D" id="3.40.50.150">
    <property type="entry name" value="Vaccinia Virus protein VP39"/>
    <property type="match status" value="1"/>
</dbReference>
<dbReference type="InterPro" id="IPR029063">
    <property type="entry name" value="SAM-dependent_MTases_sf"/>
</dbReference>
<dbReference type="SUPFAM" id="SSF53335">
    <property type="entry name" value="S-adenosyl-L-methionine-dependent methyltransferases"/>
    <property type="match status" value="1"/>
</dbReference>
<dbReference type="GO" id="GO:0000781">
    <property type="term" value="C:chromosome, telomeric region"/>
    <property type="evidence" value="ECO:0007669"/>
    <property type="project" value="GOC"/>
</dbReference>
<evidence type="ECO:0000256" key="17">
    <source>
        <dbReference type="SAM" id="MobiDB-lite"/>
    </source>
</evidence>
<evidence type="ECO:0000256" key="5">
    <source>
        <dbReference type="ARBA" id="ARBA00022603"/>
    </source>
</evidence>
<dbReference type="AlphaFoldDB" id="A0A0F8BPW3"/>
<comment type="function">
    <text evidence="1 15">Histone methyltransferase that specifically trimethylates histone H3 to form H3K79me3. This methylation is required for telomere silencing and for the pachytene checkpoint during the meiotic cell cycle by allowing the recruitment of RAD9 to double strand breaks. Nucleosomes are preferred as substrate compared to free histone.</text>
</comment>
<dbReference type="PANTHER" id="PTHR21451">
    <property type="entry name" value="HISTONE H3 METHYLTRANSFERASE"/>
    <property type="match status" value="1"/>
</dbReference>
<feature type="region of interest" description="Disordered" evidence="17">
    <location>
        <begin position="1"/>
        <end position="172"/>
    </location>
</feature>
<dbReference type="GO" id="GO:0042393">
    <property type="term" value="F:histone binding"/>
    <property type="evidence" value="ECO:0007669"/>
    <property type="project" value="InterPro"/>
</dbReference>
<accession>A0A0F8BPW3</accession>
<dbReference type="GO" id="GO:0031509">
    <property type="term" value="P:subtelomeric heterochromatin formation"/>
    <property type="evidence" value="ECO:0007669"/>
    <property type="project" value="InterPro"/>
</dbReference>
<evidence type="ECO:0000256" key="2">
    <source>
        <dbReference type="ARBA" id="ARBA00004123"/>
    </source>
</evidence>
<keyword evidence="11 15" id="KW-0804">Transcription</keyword>
<feature type="binding site" evidence="16">
    <location>
        <begin position="402"/>
        <end position="411"/>
    </location>
    <ligand>
        <name>S-adenosyl-L-methionine</name>
        <dbReference type="ChEBI" id="CHEBI:59789"/>
    </ligand>
</feature>
<evidence type="ECO:0000256" key="15">
    <source>
        <dbReference type="PIRNR" id="PIRNR017570"/>
    </source>
</evidence>
<keyword evidence="20" id="KW-1185">Reference proteome</keyword>
<dbReference type="PIRSF" id="PIRSF017570">
    <property type="entry name" value="Histone_H3-K79_MeTrfase"/>
    <property type="match status" value="1"/>
</dbReference>
<dbReference type="CDD" id="cd02440">
    <property type="entry name" value="AdoMet_MTases"/>
    <property type="match status" value="1"/>
</dbReference>
<evidence type="ECO:0000256" key="7">
    <source>
        <dbReference type="ARBA" id="ARBA00022691"/>
    </source>
</evidence>
<feature type="compositionally biased region" description="Basic and acidic residues" evidence="17">
    <location>
        <begin position="10"/>
        <end position="28"/>
    </location>
</feature>
<evidence type="ECO:0000256" key="14">
    <source>
        <dbReference type="ARBA" id="ARBA00047770"/>
    </source>
</evidence>
<sequence length="560" mass="61343">MSLFRGKTKFKADPPKIRIERVTVERPKSAKSVAPSASATSRPGGSVNGVATPFAARKKQLTCTASSSSTPLYTPSSSVSPRSSPNPSTSSRLPSRASSSSAAATPSSTSASAPTSTPLALSRRPRIASPLASESSDDHQLRKRKAGSAQPRSPSRVMFDSSSESEDDDNWLDAIGMSNRKKRARMAVEDDPNRVIIERGAYDDLARQKGKLPLIHAADLASLALKCTPVLGAKPDQVCVELQYPSLYPRERYELVRGKDKIDAVSSIIDVVQHVADNYLTCEQARPFIDGHNGIVRRLTKASNQKVQDLVLFKDALAEYNKRLRGLVRDGTIIKNLEAKHGLPSDFVSFILTQVYDRTVAPKVELLSKYENGSDNVYGELLAPFITEILVEKLRMKSNQVFVDLGSGVGNVVIQAALEIGCESWGCEMMENACNLGDAQVREFKARCRLWGLSAGRVRLERGDFRRNARILDALKRADVILVNNQAFTSQLNDDLVRMFLDLKSGCKIISLKTFVHDHKSSHNINDVGSTILDVEDHTYPSGYVSWTNAGGSFCISTKR</sequence>
<comment type="subcellular location">
    <subcellularLocation>
        <location evidence="2 15">Nucleus</location>
    </subcellularLocation>
</comment>
<dbReference type="PROSITE" id="PS51569">
    <property type="entry name" value="DOT1"/>
    <property type="match status" value="1"/>
</dbReference>
<evidence type="ECO:0000256" key="6">
    <source>
        <dbReference type="ARBA" id="ARBA00022679"/>
    </source>
</evidence>
<evidence type="ECO:0000256" key="1">
    <source>
        <dbReference type="ARBA" id="ARBA00003482"/>
    </source>
</evidence>
<dbReference type="InterPro" id="IPR030445">
    <property type="entry name" value="H3-K79_meTrfase"/>
</dbReference>
<reference evidence="19 20" key="1">
    <citation type="submission" date="2015-04" db="EMBL/GenBank/DDBJ databases">
        <title>Genome sequence of Ceratocystis platani, a major pathogen of plane trees.</title>
        <authorList>
            <person name="Belbahri L."/>
        </authorList>
    </citation>
    <scope>NUCLEOTIDE SEQUENCE [LARGE SCALE GENOMIC DNA]</scope>
    <source>
        <strain evidence="19 20">CFO</strain>
    </source>
</reference>
<dbReference type="EC" id="2.1.1.360" evidence="3 15"/>
<evidence type="ECO:0000256" key="10">
    <source>
        <dbReference type="ARBA" id="ARBA00023015"/>
    </source>
</evidence>
<dbReference type="EMBL" id="LBBL01000151">
    <property type="protein sequence ID" value="KKF94568.1"/>
    <property type="molecule type" value="Genomic_DNA"/>
</dbReference>
<comment type="caution">
    <text evidence="19">The sequence shown here is derived from an EMBL/GenBank/DDBJ whole genome shotgun (WGS) entry which is preliminary data.</text>
</comment>